<name>A0A6J5B592_9BURK</name>
<organism evidence="2 3">
    <name type="scientific">Achromobacter insuavis</name>
    <dbReference type="NCBI Taxonomy" id="1287735"/>
    <lineage>
        <taxon>Bacteria</taxon>
        <taxon>Pseudomonadati</taxon>
        <taxon>Pseudomonadota</taxon>
        <taxon>Betaproteobacteria</taxon>
        <taxon>Burkholderiales</taxon>
        <taxon>Alcaligenaceae</taxon>
        <taxon>Achromobacter</taxon>
    </lineage>
</organism>
<gene>
    <name evidence="2" type="ORF">LMG26845_04778</name>
</gene>
<feature type="compositionally biased region" description="Basic and acidic residues" evidence="1">
    <location>
        <begin position="398"/>
        <end position="409"/>
    </location>
</feature>
<reference evidence="2 3" key="1">
    <citation type="submission" date="2020-04" db="EMBL/GenBank/DDBJ databases">
        <authorList>
            <person name="De Canck E."/>
        </authorList>
    </citation>
    <scope>NUCLEOTIDE SEQUENCE [LARGE SCALE GENOMIC DNA]</scope>
    <source>
        <strain evidence="2 3">LMG 26845</strain>
    </source>
</reference>
<accession>A0A6J5B592</accession>
<evidence type="ECO:0000313" key="3">
    <source>
        <dbReference type="Proteomes" id="UP000507979"/>
    </source>
</evidence>
<keyword evidence="3" id="KW-1185">Reference proteome</keyword>
<evidence type="ECO:0000313" key="2">
    <source>
        <dbReference type="EMBL" id="CAB3691662.1"/>
    </source>
</evidence>
<dbReference type="EMBL" id="CADIJR010000064">
    <property type="protein sequence ID" value="CAB3691662.1"/>
    <property type="molecule type" value="Genomic_DNA"/>
</dbReference>
<protein>
    <submittedName>
        <fullName evidence="2">Uncharacterized protein</fullName>
    </submittedName>
</protein>
<dbReference type="AlphaFoldDB" id="A0A6J5B592"/>
<evidence type="ECO:0000256" key="1">
    <source>
        <dbReference type="SAM" id="MobiDB-lite"/>
    </source>
</evidence>
<sequence>MAVGVGQLRLVDQVLDQVQVLQAHVHHAGDVVVVDRREQVERRALLEELGRGQRERSEQHHRLAVELARIQVRHRHRRRIGIGHAVGLDLMAAGDGGCVEGQELAAHREAGVVLRFRDARQLQHLERGAARADEDEARLHRAFLVALQVLDRDVPGLVVVLAQRGDLMLQLQLEVGVALQALGQLVGDDAEVDVGAQRHVGGGDLLAGVAAFHQQRRPLADLRRVGRVFHAVEQRALDQRIAALAQVFDAVIAPHEAHVAGRVDEVRRLAQAAGLDLVGPELARDLELLGDVDGALDVDGTVGHLGCVVQLGEARVAGARVVPAIGAFQRDAVQAFEQFDAPVRLQFLQVGGERHAHDAAADEHGVQGLVVVGCRDRTLVQGPVQEQGGRDHHRHHQAAHDFEKLSHGY</sequence>
<feature type="region of interest" description="Disordered" evidence="1">
    <location>
        <begin position="384"/>
        <end position="409"/>
    </location>
</feature>
<proteinExistence type="predicted"/>
<dbReference type="Proteomes" id="UP000507979">
    <property type="component" value="Unassembled WGS sequence"/>
</dbReference>